<evidence type="ECO:0000259" key="2">
    <source>
        <dbReference type="PROSITE" id="PS51688"/>
    </source>
</evidence>
<evidence type="ECO:0000313" key="3">
    <source>
        <dbReference type="EMBL" id="BCX47402.1"/>
    </source>
</evidence>
<keyword evidence="1" id="KW-0175">Coiled coil</keyword>
<proteinExistence type="predicted"/>
<accession>A0ABM7REQ0</accession>
<name>A0ABM7REQ0_9BACT</name>
<evidence type="ECO:0000313" key="4">
    <source>
        <dbReference type="Proteomes" id="UP001374893"/>
    </source>
</evidence>
<keyword evidence="4" id="KW-1185">Reference proteome</keyword>
<gene>
    <name evidence="3" type="ORF">HAHE_13100</name>
</gene>
<feature type="domain" description="Peptidase S74" evidence="2">
    <location>
        <begin position="602"/>
        <end position="771"/>
    </location>
</feature>
<protein>
    <submittedName>
        <fullName evidence="3">Cell wall surface anchor family protein</fullName>
    </submittedName>
</protein>
<dbReference type="PROSITE" id="PS51688">
    <property type="entry name" value="ICA"/>
    <property type="match status" value="1"/>
</dbReference>
<sequence length="811" mass="85360">MKPRIHALLIGVLLLGPACFGQSSEVPSRISYQGMITDASGGLIGDAAPVNRAVIFRIWDHPSDFAEPNLIYSEQQTATVSKGQFSVLIGAGAAVSGSPLGFNEATKGPGPGFSVADAFAGSGRYLGVTIDADNSGGAEDDVEISPRQQIVTSAFSFRAREAESAQSFGLGDGSIVYDEGTQTMTLSTAGTTRLTIDANGRTSLGEPGAAQGFFVNQPSYYQESLSFADPDDGQFDRVGMYFDTSNDSLRFADTYRDIDLMALTDTGNLGIGTVSPESTLHVSNGNSGVATNYPNSEAEPVLLLENDSNTTIQFKAADANLSGLVFGNSVSPRHGTIYYDNDATGDNGQMLFRTGNIAAYPMVIGANGNVGMGTQAPETFLHIRDGDAAGVGLAYPTSTKMVIESSAGAYMQFQTPNGTASGLVFGSGDNDAEGAIFYANGNNGDNKALYFRTGGSTVDRMVISENGKVGIGTGTPVASLDTRGAAWIAGDNAGGFPASAGGGIRLFRHSSGYGSIFGYNYSTGQAEPLALQSAGGNVGIGTTNPDKAKLEISGSVTYDLGAHYLYTSNYSSTPYNTPPPGTRGVSIYASNGIASPQFAILSDARIKRVRGVSDAAADLATISQIQISDYNYVDPVAYGAQPEKKVIAQQVEEVFPQAVLRSTNVVPDIFEVAPHRGGWIQLETDLKAGERVRLVADNYDETIEVEEVGEGRFRTSAAIPGDRVLVYGREVDDFRTVDYDAIAMLNVSATQELHRRVVAQEGEIESLKERIAELEARDAARDERVATIEALLRGSSPGGTATVPVARRTAD</sequence>
<dbReference type="RefSeq" id="WP_338689590.1">
    <property type="nucleotide sequence ID" value="NZ_AP024702.1"/>
</dbReference>
<dbReference type="Pfam" id="PF13884">
    <property type="entry name" value="Peptidase_S74"/>
    <property type="match status" value="1"/>
</dbReference>
<organism evidence="3 4">
    <name type="scientific">Haloferula helveola</name>
    <dbReference type="NCBI Taxonomy" id="490095"/>
    <lineage>
        <taxon>Bacteria</taxon>
        <taxon>Pseudomonadati</taxon>
        <taxon>Verrucomicrobiota</taxon>
        <taxon>Verrucomicrobiia</taxon>
        <taxon>Verrucomicrobiales</taxon>
        <taxon>Verrucomicrobiaceae</taxon>
        <taxon>Haloferula</taxon>
    </lineage>
</organism>
<reference evidence="3 4" key="1">
    <citation type="submission" date="2021-06" db="EMBL/GenBank/DDBJ databases">
        <title>Complete genome of Haloferula helveola possessing various polysaccharide degrading enzymes.</title>
        <authorList>
            <person name="Takami H."/>
            <person name="Huang C."/>
            <person name="Hamasaki K."/>
        </authorList>
    </citation>
    <scope>NUCLEOTIDE SEQUENCE [LARGE SCALE GENOMIC DNA]</scope>
    <source>
        <strain evidence="3 4">CN-1</strain>
    </source>
</reference>
<evidence type="ECO:0000256" key="1">
    <source>
        <dbReference type="SAM" id="Coils"/>
    </source>
</evidence>
<dbReference type="InterPro" id="IPR030392">
    <property type="entry name" value="S74_ICA"/>
</dbReference>
<feature type="coiled-coil region" evidence="1">
    <location>
        <begin position="750"/>
        <end position="784"/>
    </location>
</feature>
<dbReference type="Proteomes" id="UP001374893">
    <property type="component" value="Chromosome"/>
</dbReference>
<dbReference type="EMBL" id="AP024702">
    <property type="protein sequence ID" value="BCX47402.1"/>
    <property type="molecule type" value="Genomic_DNA"/>
</dbReference>